<keyword evidence="6" id="KW-0812">Transmembrane</keyword>
<dbReference type="PROSITE" id="PS00086">
    <property type="entry name" value="CYTOCHROME_P450"/>
    <property type="match status" value="1"/>
</dbReference>
<dbReference type="GO" id="GO:0004497">
    <property type="term" value="F:monooxygenase activity"/>
    <property type="evidence" value="ECO:0007669"/>
    <property type="project" value="UniProtKB-KW"/>
</dbReference>
<feature type="binding site" description="axial binding residue" evidence="4">
    <location>
        <position position="457"/>
    </location>
    <ligand>
        <name>heme</name>
        <dbReference type="ChEBI" id="CHEBI:30413"/>
    </ligand>
    <ligandPart>
        <name>Fe</name>
        <dbReference type="ChEBI" id="CHEBI:18248"/>
    </ligandPart>
</feature>
<name>A0A2I0AQ59_9ASPA</name>
<dbReference type="PANTHER" id="PTHR47955">
    <property type="entry name" value="CYTOCHROME P450 FAMILY 71 PROTEIN"/>
    <property type="match status" value="1"/>
</dbReference>
<protein>
    <submittedName>
        <fullName evidence="7">Cytochrome P450 71A1</fullName>
    </submittedName>
</protein>
<dbReference type="Pfam" id="PF00067">
    <property type="entry name" value="p450"/>
    <property type="match status" value="1"/>
</dbReference>
<keyword evidence="5" id="KW-0560">Oxidoreductase</keyword>
<dbReference type="AlphaFoldDB" id="A0A2I0AQ59"/>
<evidence type="ECO:0000256" key="3">
    <source>
        <dbReference type="ARBA" id="ARBA00023004"/>
    </source>
</evidence>
<dbReference type="EMBL" id="KZ451961">
    <property type="protein sequence ID" value="PKA57665.1"/>
    <property type="molecule type" value="Genomic_DNA"/>
</dbReference>
<proteinExistence type="inferred from homology"/>
<dbReference type="CDD" id="cd11072">
    <property type="entry name" value="CYP71-like"/>
    <property type="match status" value="1"/>
</dbReference>
<keyword evidence="2 4" id="KW-0479">Metal-binding</keyword>
<dbReference type="InterPro" id="IPR017972">
    <property type="entry name" value="Cyt_P450_CS"/>
</dbReference>
<evidence type="ECO:0000256" key="4">
    <source>
        <dbReference type="PIRSR" id="PIRSR602401-1"/>
    </source>
</evidence>
<reference evidence="7 8" key="1">
    <citation type="journal article" date="2017" name="Nature">
        <title>The Apostasia genome and the evolution of orchids.</title>
        <authorList>
            <person name="Zhang G.Q."/>
            <person name="Liu K.W."/>
            <person name="Li Z."/>
            <person name="Lohaus R."/>
            <person name="Hsiao Y.Y."/>
            <person name="Niu S.C."/>
            <person name="Wang J.Y."/>
            <person name="Lin Y.C."/>
            <person name="Xu Q."/>
            <person name="Chen L.J."/>
            <person name="Yoshida K."/>
            <person name="Fujiwara S."/>
            <person name="Wang Z.W."/>
            <person name="Zhang Y.Q."/>
            <person name="Mitsuda N."/>
            <person name="Wang M."/>
            <person name="Liu G.H."/>
            <person name="Pecoraro L."/>
            <person name="Huang H.X."/>
            <person name="Xiao X.J."/>
            <person name="Lin M."/>
            <person name="Wu X.Y."/>
            <person name="Wu W.L."/>
            <person name="Chen Y.Y."/>
            <person name="Chang S.B."/>
            <person name="Sakamoto S."/>
            <person name="Ohme-Takagi M."/>
            <person name="Yagi M."/>
            <person name="Zeng S.J."/>
            <person name="Shen C.Y."/>
            <person name="Yeh C.M."/>
            <person name="Luo Y.B."/>
            <person name="Tsai W.C."/>
            <person name="Van de Peer Y."/>
            <person name="Liu Z.J."/>
        </authorList>
    </citation>
    <scope>NUCLEOTIDE SEQUENCE [LARGE SCALE GENOMIC DNA]</scope>
    <source>
        <strain evidence="8">cv. Shenzhen</strain>
        <tissue evidence="7">Stem</tissue>
    </source>
</reference>
<gene>
    <name evidence="7" type="primary">CYP71A1</name>
    <name evidence="7" type="ORF">AXF42_Ash016711</name>
</gene>
<accession>A0A2I0AQ59</accession>
<dbReference type="InterPro" id="IPR001128">
    <property type="entry name" value="Cyt_P450"/>
</dbReference>
<dbReference type="PANTHER" id="PTHR47955:SF14">
    <property type="entry name" value="OS01G0543600 PROTEIN"/>
    <property type="match status" value="1"/>
</dbReference>
<dbReference type="STRING" id="1088818.A0A2I0AQ59"/>
<evidence type="ECO:0000256" key="2">
    <source>
        <dbReference type="ARBA" id="ARBA00022723"/>
    </source>
</evidence>
<dbReference type="InterPro" id="IPR036396">
    <property type="entry name" value="Cyt_P450_sf"/>
</dbReference>
<keyword evidence="4 5" id="KW-0349">Heme</keyword>
<keyword evidence="6" id="KW-1133">Transmembrane helix</keyword>
<keyword evidence="5" id="KW-0503">Monooxygenase</keyword>
<dbReference type="InterPro" id="IPR002401">
    <property type="entry name" value="Cyt_P450_E_grp-I"/>
</dbReference>
<dbReference type="SUPFAM" id="SSF48264">
    <property type="entry name" value="Cytochrome P450"/>
    <property type="match status" value="1"/>
</dbReference>
<comment type="similarity">
    <text evidence="1 5">Belongs to the cytochrome P450 family.</text>
</comment>
<keyword evidence="8" id="KW-1185">Reference proteome</keyword>
<dbReference type="PRINTS" id="PR00463">
    <property type="entry name" value="EP450I"/>
</dbReference>
<dbReference type="OrthoDB" id="1486960at2759"/>
<keyword evidence="3 4" id="KW-0408">Iron</keyword>
<evidence type="ECO:0000256" key="6">
    <source>
        <dbReference type="SAM" id="Phobius"/>
    </source>
</evidence>
<organism evidence="7 8">
    <name type="scientific">Apostasia shenzhenica</name>
    <dbReference type="NCBI Taxonomy" id="1088818"/>
    <lineage>
        <taxon>Eukaryota</taxon>
        <taxon>Viridiplantae</taxon>
        <taxon>Streptophyta</taxon>
        <taxon>Embryophyta</taxon>
        <taxon>Tracheophyta</taxon>
        <taxon>Spermatophyta</taxon>
        <taxon>Magnoliopsida</taxon>
        <taxon>Liliopsida</taxon>
        <taxon>Asparagales</taxon>
        <taxon>Orchidaceae</taxon>
        <taxon>Apostasioideae</taxon>
        <taxon>Apostasia</taxon>
    </lineage>
</organism>
<dbReference type="Proteomes" id="UP000236161">
    <property type="component" value="Unassembled WGS sequence"/>
</dbReference>
<keyword evidence="6" id="KW-0472">Membrane</keyword>
<sequence>MNPSALFAAVLLFVLPLFFFFFFFLAERRKKKSCSEKKIILPPSPPGLPFVGNLLQLGSLPHRSLRDLAGKHGPVFLLHLGRVPTVVVSSPASAEEFLRTHDLVFANRPALKMIRVMTHNSTAEVAFTRYGERWRQMRRICASHLFSSKTVGSFSPLRREVLLLLLERIASSASKSTDGVVSMNEILNSFAVDMICRTTVGSSMGEERTKLVADLVRRNSAIFARVFVEDYFSGLWWLDLLLGSDWRLRRLTKEWDDLLEEVIEEHVGRQQGGGDQSKSSSTTHAFIDSLLELQREPSLEFELKTKDIKTLLLDMFSAGIDTTTVTLEWAMAELIRHPKVMKKLQREVREVGHGDVLISEEDSVKMRYLNAVIKEVFRLHPPAPLLLPRESSDDCRIRGYDIPKGTRIFINAWAFGRDPARWEAPDEFRPERFLDSSADYTGNDLHFIPFGAGRRICPGLHFAVVDVELAVANLVYRFDWELPSYLASEDFKMEEIAGLVVHREQKLELVPTPVY</sequence>
<dbReference type="PRINTS" id="PR00385">
    <property type="entry name" value="P450"/>
</dbReference>
<feature type="transmembrane region" description="Helical" evidence="6">
    <location>
        <begin position="6"/>
        <end position="26"/>
    </location>
</feature>
<dbReference type="GO" id="GO:0020037">
    <property type="term" value="F:heme binding"/>
    <property type="evidence" value="ECO:0007669"/>
    <property type="project" value="InterPro"/>
</dbReference>
<dbReference type="Gene3D" id="1.10.630.10">
    <property type="entry name" value="Cytochrome P450"/>
    <property type="match status" value="1"/>
</dbReference>
<evidence type="ECO:0000313" key="7">
    <source>
        <dbReference type="EMBL" id="PKA57665.1"/>
    </source>
</evidence>
<dbReference type="GO" id="GO:0016705">
    <property type="term" value="F:oxidoreductase activity, acting on paired donors, with incorporation or reduction of molecular oxygen"/>
    <property type="evidence" value="ECO:0007669"/>
    <property type="project" value="InterPro"/>
</dbReference>
<dbReference type="FunFam" id="1.10.630.10:FF:000011">
    <property type="entry name" value="Cytochrome P450 83B1"/>
    <property type="match status" value="1"/>
</dbReference>
<dbReference type="GO" id="GO:0005506">
    <property type="term" value="F:iron ion binding"/>
    <property type="evidence" value="ECO:0007669"/>
    <property type="project" value="InterPro"/>
</dbReference>
<evidence type="ECO:0000256" key="1">
    <source>
        <dbReference type="ARBA" id="ARBA00010617"/>
    </source>
</evidence>
<evidence type="ECO:0000313" key="8">
    <source>
        <dbReference type="Proteomes" id="UP000236161"/>
    </source>
</evidence>
<comment type="cofactor">
    <cofactor evidence="4">
        <name>heme</name>
        <dbReference type="ChEBI" id="CHEBI:30413"/>
    </cofactor>
</comment>
<evidence type="ECO:0000256" key="5">
    <source>
        <dbReference type="RuleBase" id="RU000461"/>
    </source>
</evidence>